<name>A0A6M2BWH2_9GAMM</name>
<comment type="caution">
    <text evidence="1">The sequence shown here is derived from an EMBL/GenBank/DDBJ whole genome shotgun (WGS) entry which is preliminary data.</text>
</comment>
<dbReference type="AlphaFoldDB" id="A0A6M2BWH2"/>
<dbReference type="RefSeq" id="WP_166260595.1">
    <property type="nucleotide sequence ID" value="NZ_JAAMOW010000010.1"/>
</dbReference>
<dbReference type="EMBL" id="JAAMOW010000010">
    <property type="protein sequence ID" value="NGY06625.1"/>
    <property type="molecule type" value="Genomic_DNA"/>
</dbReference>
<proteinExistence type="predicted"/>
<accession>A0A6M2BWH2</accession>
<reference evidence="1 2" key="1">
    <citation type="journal article" date="2014" name="Int. J. Syst. Evol. Microbiol.">
        <title>Solimonas terrae sp. nov., isolated from soil.</title>
        <authorList>
            <person name="Kim S.J."/>
            <person name="Moon J.Y."/>
            <person name="Weon H.Y."/>
            <person name="Ahn J.H."/>
            <person name="Chen W.M."/>
            <person name="Kwon S.W."/>
        </authorList>
    </citation>
    <scope>NUCLEOTIDE SEQUENCE [LARGE SCALE GENOMIC DNA]</scope>
    <source>
        <strain evidence="1 2">KIS83-12</strain>
    </source>
</reference>
<protein>
    <submittedName>
        <fullName evidence="1">Uncharacterized protein</fullName>
    </submittedName>
</protein>
<dbReference type="Proteomes" id="UP000472676">
    <property type="component" value="Unassembled WGS sequence"/>
</dbReference>
<sequence>MHERILEGIENRTVAETVGLKDEARHEALYHRWQQLWGMTELAMLLGLPRVQREALQAHRDRLRDELQGV</sequence>
<keyword evidence="2" id="KW-1185">Reference proteome</keyword>
<organism evidence="1 2">
    <name type="scientific">Solimonas terrae</name>
    <dbReference type="NCBI Taxonomy" id="1396819"/>
    <lineage>
        <taxon>Bacteria</taxon>
        <taxon>Pseudomonadati</taxon>
        <taxon>Pseudomonadota</taxon>
        <taxon>Gammaproteobacteria</taxon>
        <taxon>Nevskiales</taxon>
        <taxon>Nevskiaceae</taxon>
        <taxon>Solimonas</taxon>
    </lineage>
</organism>
<evidence type="ECO:0000313" key="2">
    <source>
        <dbReference type="Proteomes" id="UP000472676"/>
    </source>
</evidence>
<evidence type="ECO:0000313" key="1">
    <source>
        <dbReference type="EMBL" id="NGY06625.1"/>
    </source>
</evidence>
<gene>
    <name evidence="1" type="ORF">G7Y85_17760</name>
</gene>